<dbReference type="Pfam" id="PF04060">
    <property type="entry name" value="FeS"/>
    <property type="match status" value="1"/>
</dbReference>
<comment type="caution">
    <text evidence="7">The sequence shown here is derived from an EMBL/GenBank/DDBJ whole genome shotgun (WGS) entry which is preliminary data.</text>
</comment>
<feature type="domain" description="4Fe-4S" evidence="6">
    <location>
        <begin position="355"/>
        <end position="416"/>
    </location>
</feature>
<protein>
    <submittedName>
        <fullName evidence="7">4Fe-4S dicluster domain-containing protein</fullName>
    </submittedName>
</protein>
<dbReference type="InterPro" id="IPR050340">
    <property type="entry name" value="Cytosolic_Fe-S_CAF"/>
</dbReference>
<dbReference type="SUPFAM" id="SSF53920">
    <property type="entry name" value="Fe-only hydrogenase"/>
    <property type="match status" value="1"/>
</dbReference>
<dbReference type="PANTHER" id="PTHR11615">
    <property type="entry name" value="NITRATE, FORMATE, IRON DEHYDROGENASE"/>
    <property type="match status" value="1"/>
</dbReference>
<reference evidence="7" key="1">
    <citation type="submission" date="2020-10" db="EMBL/GenBank/DDBJ databases">
        <authorList>
            <person name="Gilroy R."/>
        </authorList>
    </citation>
    <scope>NUCLEOTIDE SEQUENCE</scope>
    <source>
        <strain evidence="7">CHK154-7741</strain>
    </source>
</reference>
<dbReference type="InterPro" id="IPR017900">
    <property type="entry name" value="4Fe4S_Fe_S_CS"/>
</dbReference>
<evidence type="ECO:0000259" key="6">
    <source>
        <dbReference type="PROSITE" id="PS51656"/>
    </source>
</evidence>
<dbReference type="AlphaFoldDB" id="A0A9D1N0S2"/>
<keyword evidence="4" id="KW-0411">Iron-sulfur</keyword>
<dbReference type="GO" id="GO:0046872">
    <property type="term" value="F:metal ion binding"/>
    <property type="evidence" value="ECO:0007669"/>
    <property type="project" value="UniProtKB-KW"/>
</dbReference>
<dbReference type="InterPro" id="IPR004108">
    <property type="entry name" value="Fe_hydrogenase_lsu_C"/>
</dbReference>
<feature type="domain" description="4Fe-4S ferredoxin-type" evidence="5">
    <location>
        <begin position="5"/>
        <end position="33"/>
    </location>
</feature>
<evidence type="ECO:0000313" key="8">
    <source>
        <dbReference type="Proteomes" id="UP000886748"/>
    </source>
</evidence>
<dbReference type="GO" id="GO:0051539">
    <property type="term" value="F:4 iron, 4 sulfur cluster binding"/>
    <property type="evidence" value="ECO:0007669"/>
    <property type="project" value="UniProtKB-KW"/>
</dbReference>
<evidence type="ECO:0000256" key="3">
    <source>
        <dbReference type="ARBA" id="ARBA00023004"/>
    </source>
</evidence>
<dbReference type="Pfam" id="PF13237">
    <property type="entry name" value="Fer4_10"/>
    <property type="match status" value="1"/>
</dbReference>
<keyword evidence="2" id="KW-0479">Metal-binding</keyword>
<evidence type="ECO:0000256" key="4">
    <source>
        <dbReference type="ARBA" id="ARBA00023014"/>
    </source>
</evidence>
<dbReference type="InterPro" id="IPR009016">
    <property type="entry name" value="Fe_hydrogenase"/>
</dbReference>
<evidence type="ECO:0000256" key="2">
    <source>
        <dbReference type="ARBA" id="ARBA00022723"/>
    </source>
</evidence>
<accession>A0A9D1N0S2</accession>
<dbReference type="PROSITE" id="PS00198">
    <property type="entry name" value="4FE4S_FER_1"/>
    <property type="match status" value="1"/>
</dbReference>
<feature type="domain" description="4Fe-4S ferredoxin-type" evidence="5">
    <location>
        <begin position="34"/>
        <end position="63"/>
    </location>
</feature>
<evidence type="ECO:0000259" key="5">
    <source>
        <dbReference type="PROSITE" id="PS51379"/>
    </source>
</evidence>
<organism evidence="7 8">
    <name type="scientific">Candidatus Limenecus avicola</name>
    <dbReference type="NCBI Taxonomy" id="2840847"/>
    <lineage>
        <taxon>Bacteria</taxon>
        <taxon>Bacillati</taxon>
        <taxon>Bacillota</taxon>
        <taxon>Clostridia</taxon>
        <taxon>Eubacteriales</taxon>
        <taxon>Clostridiaceae</taxon>
        <taxon>Clostridiaceae incertae sedis</taxon>
        <taxon>Candidatus Limenecus</taxon>
    </lineage>
</organism>
<dbReference type="Gene3D" id="1.10.15.40">
    <property type="entry name" value="Electron transport complex subunit B, putative Fe-S cluster"/>
    <property type="match status" value="1"/>
</dbReference>
<reference evidence="7" key="2">
    <citation type="journal article" date="2021" name="PeerJ">
        <title>Extensive microbial diversity within the chicken gut microbiome revealed by metagenomics and culture.</title>
        <authorList>
            <person name="Gilroy R."/>
            <person name="Ravi A."/>
            <person name="Getino M."/>
            <person name="Pursley I."/>
            <person name="Horton D.L."/>
            <person name="Alikhan N.F."/>
            <person name="Baker D."/>
            <person name="Gharbi K."/>
            <person name="Hall N."/>
            <person name="Watson M."/>
            <person name="Adriaenssens E.M."/>
            <person name="Foster-Nyarko E."/>
            <person name="Jarju S."/>
            <person name="Secka A."/>
            <person name="Antonio M."/>
            <person name="Oren A."/>
            <person name="Chaudhuri R.R."/>
            <person name="La Ragione R."/>
            <person name="Hildebrand F."/>
            <person name="Pallen M.J."/>
        </authorList>
    </citation>
    <scope>NUCLEOTIDE SEQUENCE</scope>
    <source>
        <strain evidence="7">CHK154-7741</strain>
    </source>
</reference>
<dbReference type="InterPro" id="IPR017896">
    <property type="entry name" value="4Fe4S_Fe-S-bd"/>
</dbReference>
<dbReference type="InterPro" id="IPR007202">
    <property type="entry name" value="4Fe-4S_dom"/>
</dbReference>
<dbReference type="SUPFAM" id="SSF54862">
    <property type="entry name" value="4Fe-4S ferredoxins"/>
    <property type="match status" value="1"/>
</dbReference>
<gene>
    <name evidence="7" type="ORF">IAD26_08155</name>
</gene>
<evidence type="ECO:0000313" key="7">
    <source>
        <dbReference type="EMBL" id="HIU93088.1"/>
    </source>
</evidence>
<dbReference type="Gene3D" id="3.30.70.20">
    <property type="match status" value="1"/>
</dbReference>
<sequence length="576" mass="64056">MNNQYPIYTLKNECVDCYKCVRQCSMKAIRIENGHASVIPEKCIACGHCVLVCPSEAKKIRNDLNRARAVLTAKKRVFVSLAPSWAGFFNCNTEQIITAFKKLGFEGVSETALGAQEVSIEVTKILSDREKKLHISSACPAIVDYVRLYMPEYTKFITPVGSPAMTHAKLLKKRYGEDIGVVFVGPCIAKKNEADKNPSLIDVSLTFHEAAQWFEQENIVLGQIDADEDVKFVPKKAYEGAYYPIEGGMNKTIRLSGCAKDIQLVSISSIPAFRDSLQNLDDSKIDRTIFLEALACPGGCANGPCMDSSKPGVLAMSDILRTVKLRDDIPSEPEVVVEKEYKERPQNNRHYTPEQIAEAMASIGKHGIEDELNCGGCGYDTCRQLAQALLSGDAEPSMCVSYMRKLAIRKASAMLRSMPSAIVMADANLNIIETNEAFVRMFAPDLLEIFKDRPEGLAGGALDRVVPFTDLFKRTLKSGKDIHKERYAVDKNLYDIAVFEIERNKIVGAVITDVTKTEMKREQIARKAHEVIEKNIATVQNIACLLGEHMVDTELLLSQIAQGYEEKPEDDEQEMK</sequence>
<dbReference type="Pfam" id="PF02906">
    <property type="entry name" value="Fe_hyd_lg_C"/>
    <property type="match status" value="1"/>
</dbReference>
<dbReference type="EMBL" id="DVOD01000059">
    <property type="protein sequence ID" value="HIU93088.1"/>
    <property type="molecule type" value="Genomic_DNA"/>
</dbReference>
<dbReference type="Proteomes" id="UP000886748">
    <property type="component" value="Unassembled WGS sequence"/>
</dbReference>
<dbReference type="Gene3D" id="3.40.950.10">
    <property type="entry name" value="Fe-only Hydrogenase (Larger Subunit), Chain L, domain 3"/>
    <property type="match status" value="1"/>
</dbReference>
<dbReference type="PROSITE" id="PS51379">
    <property type="entry name" value="4FE4S_FER_2"/>
    <property type="match status" value="2"/>
</dbReference>
<name>A0A9D1N0S2_9CLOT</name>
<keyword evidence="3" id="KW-0408">Iron</keyword>
<keyword evidence="1" id="KW-0004">4Fe-4S</keyword>
<proteinExistence type="predicted"/>
<dbReference type="PROSITE" id="PS51656">
    <property type="entry name" value="4FE4S"/>
    <property type="match status" value="1"/>
</dbReference>
<evidence type="ECO:0000256" key="1">
    <source>
        <dbReference type="ARBA" id="ARBA00022485"/>
    </source>
</evidence>
<dbReference type="Gene3D" id="3.30.450.20">
    <property type="entry name" value="PAS domain"/>
    <property type="match status" value="1"/>
</dbReference>